<accession>A0ABR2KV62</accession>
<protein>
    <submittedName>
        <fullName evidence="1">Uncharacterized protein</fullName>
    </submittedName>
</protein>
<comment type="caution">
    <text evidence="1">The sequence shown here is derived from an EMBL/GenBank/DDBJ whole genome shotgun (WGS) entry which is preliminary data.</text>
</comment>
<organism evidence="1 2">
    <name type="scientific">Tritrichomonas musculus</name>
    <dbReference type="NCBI Taxonomy" id="1915356"/>
    <lineage>
        <taxon>Eukaryota</taxon>
        <taxon>Metamonada</taxon>
        <taxon>Parabasalia</taxon>
        <taxon>Tritrichomonadida</taxon>
        <taxon>Tritrichomonadidae</taxon>
        <taxon>Tritrichomonas</taxon>
    </lineage>
</organism>
<keyword evidence="2" id="KW-1185">Reference proteome</keyword>
<name>A0ABR2KV62_9EUKA</name>
<sequence>MKKNNKCLKIIYVKNSKTNWTPATSQTRRIREKTNTKINQLGKKYYSLKALFDRLGLQRDALFLLGKQLENDYKNQKPGIILQNQCRRMKDAIYCWYTEYFFTEIFEPNSDVLKRLIATKMKGNEHISKSNKNTSIKDFHNLKKDSSQSENKNESYNIYAHDDVFQDIKVNQEMDSFEISSNLSEHNHMQKEEISNVNFDFEKLFQF</sequence>
<dbReference type="EMBL" id="JAPFFF010000003">
    <property type="protein sequence ID" value="KAK8894666.1"/>
    <property type="molecule type" value="Genomic_DNA"/>
</dbReference>
<evidence type="ECO:0000313" key="1">
    <source>
        <dbReference type="EMBL" id="KAK8894666.1"/>
    </source>
</evidence>
<dbReference type="Proteomes" id="UP001470230">
    <property type="component" value="Unassembled WGS sequence"/>
</dbReference>
<reference evidence="1 2" key="1">
    <citation type="submission" date="2024-04" db="EMBL/GenBank/DDBJ databases">
        <title>Tritrichomonas musculus Genome.</title>
        <authorList>
            <person name="Alves-Ferreira E."/>
            <person name="Grigg M."/>
            <person name="Lorenzi H."/>
            <person name="Galac M."/>
        </authorList>
    </citation>
    <scope>NUCLEOTIDE SEQUENCE [LARGE SCALE GENOMIC DNA]</scope>
    <source>
        <strain evidence="1 2">EAF2021</strain>
    </source>
</reference>
<evidence type="ECO:0000313" key="2">
    <source>
        <dbReference type="Proteomes" id="UP001470230"/>
    </source>
</evidence>
<proteinExistence type="predicted"/>
<gene>
    <name evidence="1" type="ORF">M9Y10_023103</name>
</gene>